<organism evidence="2 3">
    <name type="scientific">Durusdinium trenchii</name>
    <dbReference type="NCBI Taxonomy" id="1381693"/>
    <lineage>
        <taxon>Eukaryota</taxon>
        <taxon>Sar</taxon>
        <taxon>Alveolata</taxon>
        <taxon>Dinophyceae</taxon>
        <taxon>Suessiales</taxon>
        <taxon>Symbiodiniaceae</taxon>
        <taxon>Durusdinium</taxon>
    </lineage>
</organism>
<feature type="compositionally biased region" description="Low complexity" evidence="1">
    <location>
        <begin position="139"/>
        <end position="154"/>
    </location>
</feature>
<feature type="compositionally biased region" description="Basic and acidic residues" evidence="1">
    <location>
        <begin position="15"/>
        <end position="24"/>
    </location>
</feature>
<evidence type="ECO:0000313" key="3">
    <source>
        <dbReference type="Proteomes" id="UP001642484"/>
    </source>
</evidence>
<feature type="compositionally biased region" description="Basic and acidic residues" evidence="1">
    <location>
        <begin position="48"/>
        <end position="62"/>
    </location>
</feature>
<dbReference type="EMBL" id="CAXAMN010004347">
    <property type="protein sequence ID" value="CAK9008775.1"/>
    <property type="molecule type" value="Genomic_DNA"/>
</dbReference>
<evidence type="ECO:0000313" key="2">
    <source>
        <dbReference type="EMBL" id="CAK9008775.1"/>
    </source>
</evidence>
<comment type="caution">
    <text evidence="2">The sequence shown here is derived from an EMBL/GenBank/DDBJ whole genome shotgun (WGS) entry which is preliminary data.</text>
</comment>
<accession>A0ABP0J346</accession>
<evidence type="ECO:0000256" key="1">
    <source>
        <dbReference type="SAM" id="MobiDB-lite"/>
    </source>
</evidence>
<feature type="region of interest" description="Disordered" evidence="1">
    <location>
        <begin position="15"/>
        <end position="183"/>
    </location>
</feature>
<name>A0ABP0J346_9DINO</name>
<reference evidence="2 3" key="1">
    <citation type="submission" date="2024-02" db="EMBL/GenBank/DDBJ databases">
        <authorList>
            <person name="Chen Y."/>
            <person name="Shah S."/>
            <person name="Dougan E. K."/>
            <person name="Thang M."/>
            <person name="Chan C."/>
        </authorList>
    </citation>
    <scope>NUCLEOTIDE SEQUENCE [LARGE SCALE GENOMIC DNA]</scope>
</reference>
<feature type="compositionally biased region" description="Acidic residues" evidence="1">
    <location>
        <begin position="160"/>
        <end position="173"/>
    </location>
</feature>
<proteinExistence type="predicted"/>
<dbReference type="Proteomes" id="UP001642484">
    <property type="component" value="Unassembled WGS sequence"/>
</dbReference>
<protein>
    <submittedName>
        <fullName evidence="2">Uncharacterized protein</fullName>
    </submittedName>
</protein>
<feature type="compositionally biased region" description="Basic residues" evidence="1">
    <location>
        <begin position="33"/>
        <end position="47"/>
    </location>
</feature>
<keyword evidence="3" id="KW-1185">Reference proteome</keyword>
<sequence length="331" mass="37400">MGNLFGAQCTACKLHEASEEEVKKSTRCTAAKAKAKARARTSSPKKKTPAENKDTPFKENKRCAKPKPPNPESTPETTSTPPPAPAKRMRGKHADPDADSQILALKEANKRMQARLAEFENKATAKSSSPAPAPKKPSQPRSSAAKSKAAASKSKPVEMPEPDEVGSESENEMTDAAKNNRLRRLCERKPSGRLRVPEKVHKMWLAKGHSREKLRQMLEDCDWDSERFIRTVTKSHETVSKKSKKTRRGWYTKEGMEKVLKWSKKYIASVVKYCEKKGLVKKDKYNKKLMKYHVEIEEGDESLDEEIDRVHEEECEEAFSPHPKPLPSKCF</sequence>
<gene>
    <name evidence="2" type="ORF">CCMP2556_LOCUS9384</name>
</gene>